<reference evidence="2" key="2">
    <citation type="submission" date="2020-09" db="EMBL/GenBank/DDBJ databases">
        <authorList>
            <person name="Sun Q."/>
            <person name="Zhou Y."/>
        </authorList>
    </citation>
    <scope>NUCLEOTIDE SEQUENCE</scope>
    <source>
        <strain evidence="2">CGMCC 1.15425</strain>
    </source>
</reference>
<dbReference type="Pfam" id="PF16036">
    <property type="entry name" value="Chalcone_3"/>
    <property type="match status" value="1"/>
</dbReference>
<dbReference type="InterPro" id="IPR016087">
    <property type="entry name" value="Chalcone_isomerase"/>
</dbReference>
<gene>
    <name evidence="2" type="ORF">GCM10011403_09620</name>
</gene>
<keyword evidence="3" id="KW-1185">Reference proteome</keyword>
<accession>A0A917GQR0</accession>
<reference evidence="2" key="1">
    <citation type="journal article" date="2014" name="Int. J. Syst. Evol. Microbiol.">
        <title>Complete genome sequence of Corynebacterium casei LMG S-19264T (=DSM 44701T), isolated from a smear-ripened cheese.</title>
        <authorList>
            <consortium name="US DOE Joint Genome Institute (JGI-PGF)"/>
            <person name="Walter F."/>
            <person name="Albersmeier A."/>
            <person name="Kalinowski J."/>
            <person name="Ruckert C."/>
        </authorList>
    </citation>
    <scope>NUCLEOTIDE SEQUENCE</scope>
    <source>
        <strain evidence="2">CGMCC 1.15425</strain>
    </source>
</reference>
<comment type="caution">
    <text evidence="2">The sequence shown here is derived from an EMBL/GenBank/DDBJ whole genome shotgun (WGS) entry which is preliminary data.</text>
</comment>
<dbReference type="Proteomes" id="UP000627715">
    <property type="component" value="Unassembled WGS sequence"/>
</dbReference>
<feature type="domain" description="Chalcone isomerase" evidence="1">
    <location>
        <begin position="26"/>
        <end position="154"/>
    </location>
</feature>
<evidence type="ECO:0000313" key="3">
    <source>
        <dbReference type="Proteomes" id="UP000627715"/>
    </source>
</evidence>
<name>A0A917GQR0_9GAMM</name>
<organism evidence="2 3">
    <name type="scientific">Pseudohongiella nitratireducens</name>
    <dbReference type="NCBI Taxonomy" id="1768907"/>
    <lineage>
        <taxon>Bacteria</taxon>
        <taxon>Pseudomonadati</taxon>
        <taxon>Pseudomonadota</taxon>
        <taxon>Gammaproteobacteria</taxon>
        <taxon>Pseudomonadales</taxon>
        <taxon>Pseudohongiellaceae</taxon>
        <taxon>Pseudohongiella</taxon>
    </lineage>
</organism>
<dbReference type="RefSeq" id="WP_068812210.1">
    <property type="nucleotide sequence ID" value="NZ_BMIY01000004.1"/>
</dbReference>
<proteinExistence type="predicted"/>
<dbReference type="AlphaFoldDB" id="A0A917GQR0"/>
<evidence type="ECO:0000313" key="2">
    <source>
        <dbReference type="EMBL" id="GGG54590.1"/>
    </source>
</evidence>
<protein>
    <recommendedName>
        <fullName evidence="1">Chalcone isomerase domain-containing protein</fullName>
    </recommendedName>
</protein>
<evidence type="ECO:0000259" key="1">
    <source>
        <dbReference type="Pfam" id="PF16036"/>
    </source>
</evidence>
<dbReference type="EMBL" id="BMIY01000004">
    <property type="protein sequence ID" value="GGG54590.1"/>
    <property type="molecule type" value="Genomic_DNA"/>
</dbReference>
<dbReference type="OrthoDB" id="8527419at2"/>
<sequence>MLPLIVFFALASPLNNLNKVGEAEFSVMFLDIYDIALYSDTGTYHQGTEQYALTIEYHRNVSATRLLDLTQDQWQHLEVPESTITQYAPVLQDMWPDIEKGDSLTIKVSPDSSQFYHNETVIGAIEDARFGKLFTDIWLSPDTSAPRIRRDLLGQD</sequence>